<comment type="caution">
    <text evidence="2">The sequence shown here is derived from an EMBL/GenBank/DDBJ whole genome shotgun (WGS) entry which is preliminary data.</text>
</comment>
<evidence type="ECO:0000313" key="2">
    <source>
        <dbReference type="EMBL" id="GKT44631.1"/>
    </source>
</evidence>
<feature type="compositionally biased region" description="Pro residues" evidence="1">
    <location>
        <begin position="1"/>
        <end position="10"/>
    </location>
</feature>
<reference evidence="2 3" key="1">
    <citation type="submission" date="2022-03" db="EMBL/GenBank/DDBJ databases">
        <title>Genome data of Colletotrichum spp.</title>
        <authorList>
            <person name="Utami Y.D."/>
            <person name="Hiruma K."/>
        </authorList>
    </citation>
    <scope>NUCLEOTIDE SEQUENCE [LARGE SCALE GENOMIC DNA]</scope>
    <source>
        <strain evidence="2 3">MAFF 239500</strain>
    </source>
</reference>
<dbReference type="AlphaFoldDB" id="A0AA37P5T4"/>
<keyword evidence="3" id="KW-1185">Reference proteome</keyword>
<feature type="region of interest" description="Disordered" evidence="1">
    <location>
        <begin position="1"/>
        <end position="20"/>
    </location>
</feature>
<proteinExistence type="predicted"/>
<evidence type="ECO:0000313" key="3">
    <source>
        <dbReference type="Proteomes" id="UP001055115"/>
    </source>
</evidence>
<accession>A0AA37P5T4</accession>
<dbReference type="GeneID" id="73325614"/>
<protein>
    <submittedName>
        <fullName evidence="2">Uncharacterized protein</fullName>
    </submittedName>
</protein>
<gene>
    <name evidence="2" type="ORF">ColSpa_04812</name>
</gene>
<evidence type="ECO:0000256" key="1">
    <source>
        <dbReference type="SAM" id="MobiDB-lite"/>
    </source>
</evidence>
<dbReference type="RefSeq" id="XP_049126981.1">
    <property type="nucleotide sequence ID" value="XM_049271024.1"/>
</dbReference>
<name>A0AA37P5T4_9PEZI</name>
<dbReference type="Proteomes" id="UP001055115">
    <property type="component" value="Unassembled WGS sequence"/>
</dbReference>
<dbReference type="EMBL" id="BQXU01000010">
    <property type="protein sequence ID" value="GKT44631.1"/>
    <property type="molecule type" value="Genomic_DNA"/>
</dbReference>
<organism evidence="2 3">
    <name type="scientific">Colletotrichum spaethianum</name>
    <dbReference type="NCBI Taxonomy" id="700344"/>
    <lineage>
        <taxon>Eukaryota</taxon>
        <taxon>Fungi</taxon>
        <taxon>Dikarya</taxon>
        <taxon>Ascomycota</taxon>
        <taxon>Pezizomycotina</taxon>
        <taxon>Sordariomycetes</taxon>
        <taxon>Hypocreomycetidae</taxon>
        <taxon>Glomerellales</taxon>
        <taxon>Glomerellaceae</taxon>
        <taxon>Colletotrichum</taxon>
        <taxon>Colletotrichum spaethianum species complex</taxon>
    </lineage>
</organism>
<sequence length="93" mass="10696">MPSVPPPDLQHPPMTEPSYSKDELVSELTSYYEFLTQLCLPPEVIQHPPEGGWEHITPEFVDSFCLGRNDTVADLMKHIPYICRIKEDGEEPW</sequence>